<dbReference type="EMBL" id="JAGMWT010000026">
    <property type="protein sequence ID" value="KAH7110826.1"/>
    <property type="molecule type" value="Genomic_DNA"/>
</dbReference>
<keyword evidence="5 8" id="KW-0378">Hydrolase</keyword>
<dbReference type="GO" id="GO:0046872">
    <property type="term" value="F:metal ion binding"/>
    <property type="evidence" value="ECO:0007669"/>
    <property type="project" value="UniProtKB-KW"/>
</dbReference>
<evidence type="ECO:0000256" key="5">
    <source>
        <dbReference type="ARBA" id="ARBA00022801"/>
    </source>
</evidence>
<dbReference type="GO" id="GO:0030600">
    <property type="term" value="F:feruloyl esterase activity"/>
    <property type="evidence" value="ECO:0007669"/>
    <property type="project" value="UniProtKB-ARBA"/>
</dbReference>
<evidence type="ECO:0000256" key="1">
    <source>
        <dbReference type="ARBA" id="ARBA00006249"/>
    </source>
</evidence>
<dbReference type="AlphaFoldDB" id="A0A9P9D195"/>
<sequence length="507" mass="54659">MSAISNLLSNCASSAIPYPTVFGAQFTSIQASVTRNYTVDSPNSTNPNHWDISGSNISFCNVTITHTHPGQEDKLTTQIWLPIDPPWNKRLQATGGGGWVAGLSAQFDFHRNGAVAEGYATVSTDAGISGGVEDWALKSPGNVDLNRLQNFASVGLKDAVLATKSVIKSFYGEEAKYSYFSGCSQGGRQGLMFAQRYPDVFDGIAAAAPAINYGNFFLSELYPALIMQSTGEIPQPCELDAVQAAAFKVCDGNDGLVDGIISHPDSCTFDPYSVVGAALNCSEAPHVKAISKAAARVAEAAWYGARTENGEFLWYTSGIQAPLTGPLAIASPACSTNGTCSVLVWPVYADWLRFFLIKDADYSFKDLTRKEFERVYRISVQEYDSIIGTSWADLREFRDAGGKAITYHGTADTGIPFYNSRHYYKAVTAVDSKVHNYYRLFEAPGLSHCSGGIGGYPGGTFDALVKWVEQGIAPDSLEARSATTNKTSILCPYPKKAVFAAGRFVCE</sequence>
<dbReference type="InterPro" id="IPR029058">
    <property type="entry name" value="AB_hydrolase_fold"/>
</dbReference>
<dbReference type="Pfam" id="PF07519">
    <property type="entry name" value="Tannase"/>
    <property type="match status" value="1"/>
</dbReference>
<keyword evidence="4" id="KW-0732">Signal</keyword>
<proteinExistence type="inferred from homology"/>
<reference evidence="9" key="1">
    <citation type="journal article" date="2021" name="Nat. Commun.">
        <title>Genetic determinants of endophytism in the Arabidopsis root mycobiome.</title>
        <authorList>
            <person name="Mesny F."/>
            <person name="Miyauchi S."/>
            <person name="Thiergart T."/>
            <person name="Pickel B."/>
            <person name="Atanasova L."/>
            <person name="Karlsson M."/>
            <person name="Huettel B."/>
            <person name="Barry K.W."/>
            <person name="Haridas S."/>
            <person name="Chen C."/>
            <person name="Bauer D."/>
            <person name="Andreopoulos W."/>
            <person name="Pangilinan J."/>
            <person name="LaButti K."/>
            <person name="Riley R."/>
            <person name="Lipzen A."/>
            <person name="Clum A."/>
            <person name="Drula E."/>
            <person name="Henrissat B."/>
            <person name="Kohler A."/>
            <person name="Grigoriev I.V."/>
            <person name="Martin F.M."/>
            <person name="Hacquard S."/>
        </authorList>
    </citation>
    <scope>NUCLEOTIDE SEQUENCE</scope>
    <source>
        <strain evidence="9">MPI-CAGE-CH-0243</strain>
    </source>
</reference>
<evidence type="ECO:0000256" key="7">
    <source>
        <dbReference type="ARBA" id="ARBA00023157"/>
    </source>
</evidence>
<keyword evidence="10" id="KW-1185">Reference proteome</keyword>
<dbReference type="SUPFAM" id="SSF53474">
    <property type="entry name" value="alpha/beta-Hydrolases"/>
    <property type="match status" value="1"/>
</dbReference>
<keyword evidence="3" id="KW-0479">Metal-binding</keyword>
<gene>
    <name evidence="9" type="ORF">B0J11DRAFT_202631</name>
</gene>
<dbReference type="Gene3D" id="3.40.50.1820">
    <property type="entry name" value="alpha/beta hydrolase"/>
    <property type="match status" value="1"/>
</dbReference>
<evidence type="ECO:0000313" key="9">
    <source>
        <dbReference type="EMBL" id="KAH7110826.1"/>
    </source>
</evidence>
<keyword evidence="2" id="KW-0719">Serine esterase</keyword>
<keyword evidence="7" id="KW-1015">Disulfide bond</keyword>
<evidence type="ECO:0000256" key="6">
    <source>
        <dbReference type="ARBA" id="ARBA00022837"/>
    </source>
</evidence>
<dbReference type="InterPro" id="IPR011118">
    <property type="entry name" value="Tannase/feruloyl_esterase"/>
</dbReference>
<dbReference type="OrthoDB" id="3039123at2759"/>
<evidence type="ECO:0000313" key="10">
    <source>
        <dbReference type="Proteomes" id="UP000700596"/>
    </source>
</evidence>
<protein>
    <recommendedName>
        <fullName evidence="8">Carboxylic ester hydrolase</fullName>
        <ecNumber evidence="8">3.1.1.-</ecNumber>
    </recommendedName>
</protein>
<dbReference type="PANTHER" id="PTHR33938">
    <property type="entry name" value="FERULOYL ESTERASE B-RELATED"/>
    <property type="match status" value="1"/>
</dbReference>
<dbReference type="PANTHER" id="PTHR33938:SF13">
    <property type="entry name" value="CARBOXYLIC ESTER HYDROLASE"/>
    <property type="match status" value="1"/>
</dbReference>
<dbReference type="EC" id="3.1.1.-" evidence="8"/>
<comment type="caution">
    <text evidence="9">The sequence shown here is derived from an EMBL/GenBank/DDBJ whole genome shotgun (WGS) entry which is preliminary data.</text>
</comment>
<comment type="similarity">
    <text evidence="1 8">Belongs to the tannase family.</text>
</comment>
<evidence type="ECO:0000256" key="4">
    <source>
        <dbReference type="ARBA" id="ARBA00022729"/>
    </source>
</evidence>
<dbReference type="Proteomes" id="UP000700596">
    <property type="component" value="Unassembled WGS sequence"/>
</dbReference>
<keyword evidence="6" id="KW-0106">Calcium</keyword>
<evidence type="ECO:0000256" key="3">
    <source>
        <dbReference type="ARBA" id="ARBA00022723"/>
    </source>
</evidence>
<evidence type="ECO:0000256" key="2">
    <source>
        <dbReference type="ARBA" id="ARBA00022487"/>
    </source>
</evidence>
<organism evidence="9 10">
    <name type="scientific">Dendryphion nanum</name>
    <dbReference type="NCBI Taxonomy" id="256645"/>
    <lineage>
        <taxon>Eukaryota</taxon>
        <taxon>Fungi</taxon>
        <taxon>Dikarya</taxon>
        <taxon>Ascomycota</taxon>
        <taxon>Pezizomycotina</taxon>
        <taxon>Dothideomycetes</taxon>
        <taxon>Pleosporomycetidae</taxon>
        <taxon>Pleosporales</taxon>
        <taxon>Torulaceae</taxon>
        <taxon>Dendryphion</taxon>
    </lineage>
</organism>
<evidence type="ECO:0000256" key="8">
    <source>
        <dbReference type="RuleBase" id="RU361238"/>
    </source>
</evidence>
<accession>A0A9P9D195</accession>
<name>A0A9P9D195_9PLEO</name>